<name>A0ACC2RDT3_9FUNG</name>
<comment type="caution">
    <text evidence="1">The sequence shown here is derived from an EMBL/GenBank/DDBJ whole genome shotgun (WGS) entry which is preliminary data.</text>
</comment>
<accession>A0ACC2RDT3</accession>
<dbReference type="Proteomes" id="UP001165960">
    <property type="component" value="Unassembled WGS sequence"/>
</dbReference>
<keyword evidence="2" id="KW-1185">Reference proteome</keyword>
<evidence type="ECO:0000313" key="2">
    <source>
        <dbReference type="Proteomes" id="UP001165960"/>
    </source>
</evidence>
<proteinExistence type="predicted"/>
<sequence>MKPEEIQKMYELHTNGKSIKFIATQLDRDPKTIRDKIKQLEENDGAIIRKASKRKISAEGDKLIRQWVQQDATITSGEIVKRYQTTFQVSISVFLVRKYLEGIHFSLVRKDKPTEKACEEARNTLAEYISWILLRSNGSIGATVLFFGWATFDFFWRSTETKDGKVCSGPHTKQRKTHTYYLSMDGKHIGSFQKKNGKFKEDVFESFISELCSNFESSSTEIMLLDRAEYSDQFHTSISSAHNGKFIPAGLKKSDPVEVILDGLPDRFRARAPQTIQDAIAALQDKSIIFGDQEGIDQKLFDAHRLNIIREEIQSLAGLQFLQPSSSAPPPSCVDSVDDLTHRFLL</sequence>
<evidence type="ECO:0000313" key="1">
    <source>
        <dbReference type="EMBL" id="KAJ9048215.1"/>
    </source>
</evidence>
<gene>
    <name evidence="1" type="ORF">DSO57_1037279</name>
</gene>
<reference evidence="1" key="1">
    <citation type="submission" date="2022-04" db="EMBL/GenBank/DDBJ databases">
        <title>Genome of the entomopathogenic fungus Entomophthora muscae.</title>
        <authorList>
            <person name="Elya C."/>
            <person name="Lovett B.R."/>
            <person name="Lee E."/>
            <person name="Macias A.M."/>
            <person name="Hajek A.E."/>
            <person name="De Bivort B.L."/>
            <person name="Kasson M.T."/>
            <person name="De Fine Licht H.H."/>
            <person name="Stajich J.E."/>
        </authorList>
    </citation>
    <scope>NUCLEOTIDE SEQUENCE</scope>
    <source>
        <strain evidence="1">Berkeley</strain>
    </source>
</reference>
<dbReference type="EMBL" id="QTSX02007492">
    <property type="protein sequence ID" value="KAJ9048215.1"/>
    <property type="molecule type" value="Genomic_DNA"/>
</dbReference>
<protein>
    <submittedName>
        <fullName evidence="1">Uncharacterized protein</fullName>
    </submittedName>
</protein>
<organism evidence="1 2">
    <name type="scientific">Entomophthora muscae</name>
    <dbReference type="NCBI Taxonomy" id="34485"/>
    <lineage>
        <taxon>Eukaryota</taxon>
        <taxon>Fungi</taxon>
        <taxon>Fungi incertae sedis</taxon>
        <taxon>Zoopagomycota</taxon>
        <taxon>Entomophthoromycotina</taxon>
        <taxon>Entomophthoromycetes</taxon>
        <taxon>Entomophthorales</taxon>
        <taxon>Entomophthoraceae</taxon>
        <taxon>Entomophthora</taxon>
    </lineage>
</organism>